<evidence type="ECO:0000313" key="9">
    <source>
        <dbReference type="EMBL" id="KAJ8487165.1"/>
    </source>
</evidence>
<evidence type="ECO:0000256" key="6">
    <source>
        <dbReference type="HAMAP-Rule" id="MF_03056"/>
    </source>
</evidence>
<dbReference type="GO" id="GO:0043527">
    <property type="term" value="C:tRNA methyltransferase complex"/>
    <property type="evidence" value="ECO:0007669"/>
    <property type="project" value="TreeGrafter"/>
</dbReference>
<evidence type="ECO:0000313" key="10">
    <source>
        <dbReference type="Proteomes" id="UP001215151"/>
    </source>
</evidence>
<comment type="similarity">
    <text evidence="6">Belongs to the WD repeat TRM82 family.</text>
</comment>
<dbReference type="AlphaFoldDB" id="A0AAD7XD27"/>
<dbReference type="SMART" id="SM00320">
    <property type="entry name" value="WD40"/>
    <property type="match status" value="2"/>
</dbReference>
<comment type="subcellular location">
    <subcellularLocation>
        <location evidence="1 6">Nucleus</location>
    </subcellularLocation>
</comment>
<dbReference type="InterPro" id="IPR036322">
    <property type="entry name" value="WD40_repeat_dom_sf"/>
</dbReference>
<dbReference type="GO" id="GO:0106004">
    <property type="term" value="P:tRNA (guanine-N7)-methylation"/>
    <property type="evidence" value="ECO:0007669"/>
    <property type="project" value="UniProtKB-UniRule"/>
</dbReference>
<evidence type="ECO:0000256" key="1">
    <source>
        <dbReference type="ARBA" id="ARBA00004123"/>
    </source>
</evidence>
<reference evidence="9" key="1">
    <citation type="submission" date="2022-11" db="EMBL/GenBank/DDBJ databases">
        <title>Genome Sequence of Cubamyces cubensis.</title>
        <authorList>
            <person name="Buettner E."/>
        </authorList>
    </citation>
    <scope>NUCLEOTIDE SEQUENCE</scope>
    <source>
        <strain evidence="9">MPL-01</strain>
    </source>
</reference>
<feature type="region of interest" description="Disordered" evidence="8">
    <location>
        <begin position="1046"/>
        <end position="1091"/>
    </location>
</feature>
<keyword evidence="5 6" id="KW-0539">Nucleus</keyword>
<feature type="compositionally biased region" description="Low complexity" evidence="8">
    <location>
        <begin position="821"/>
        <end position="834"/>
    </location>
</feature>
<evidence type="ECO:0000256" key="3">
    <source>
        <dbReference type="ARBA" id="ARBA00022694"/>
    </source>
</evidence>
<evidence type="ECO:0000256" key="7">
    <source>
        <dbReference type="PROSITE-ProRule" id="PRU00221"/>
    </source>
</evidence>
<dbReference type="Pfam" id="PF00400">
    <property type="entry name" value="WD40"/>
    <property type="match status" value="2"/>
</dbReference>
<feature type="compositionally biased region" description="Basic and acidic residues" evidence="8">
    <location>
        <begin position="811"/>
        <end position="820"/>
    </location>
</feature>
<dbReference type="Proteomes" id="UP001215151">
    <property type="component" value="Unassembled WGS sequence"/>
</dbReference>
<gene>
    <name evidence="9" type="ORF">ONZ51_g4386</name>
</gene>
<dbReference type="InterPro" id="IPR028884">
    <property type="entry name" value="Trm82"/>
</dbReference>
<dbReference type="GO" id="GO:0006508">
    <property type="term" value="P:proteolysis"/>
    <property type="evidence" value="ECO:0007669"/>
    <property type="project" value="InterPro"/>
</dbReference>
<dbReference type="PROSITE" id="PS50082">
    <property type="entry name" value="WD_REPEATS_2"/>
    <property type="match status" value="1"/>
</dbReference>
<proteinExistence type="inferred from homology"/>
<dbReference type="EMBL" id="JAPEVG010000084">
    <property type="protein sequence ID" value="KAJ8487165.1"/>
    <property type="molecule type" value="Genomic_DNA"/>
</dbReference>
<dbReference type="GO" id="GO:0070008">
    <property type="term" value="F:serine-type exopeptidase activity"/>
    <property type="evidence" value="ECO:0007669"/>
    <property type="project" value="InterPro"/>
</dbReference>
<comment type="function">
    <text evidence="6">Required for the formation of N(7)-methylguanine at position 46 (m7G46) in tRNA. In the complex, it is required to stabilize and induce conformational changes of the catalytic subunit.</text>
</comment>
<feature type="region of interest" description="Disordered" evidence="8">
    <location>
        <begin position="646"/>
        <end position="669"/>
    </location>
</feature>
<dbReference type="GO" id="GO:0005829">
    <property type="term" value="C:cytosol"/>
    <property type="evidence" value="ECO:0007669"/>
    <property type="project" value="TreeGrafter"/>
</dbReference>
<protein>
    <recommendedName>
        <fullName evidence="11">Transfer RNA methyltransferase 82</fullName>
    </recommendedName>
</protein>
<dbReference type="SUPFAM" id="SSF50978">
    <property type="entry name" value="WD40 repeat-like"/>
    <property type="match status" value="1"/>
</dbReference>
<comment type="caution">
    <text evidence="9">The sequence shown here is derived from an EMBL/GenBank/DDBJ whole genome shotgun (WGS) entry which is preliminary data.</text>
</comment>
<dbReference type="InterPro" id="IPR015943">
    <property type="entry name" value="WD40/YVTN_repeat-like_dom_sf"/>
</dbReference>
<keyword evidence="10" id="KW-1185">Reference proteome</keyword>
<dbReference type="Gene3D" id="3.40.50.1820">
    <property type="entry name" value="alpha/beta hydrolase"/>
    <property type="match status" value="2"/>
</dbReference>
<organism evidence="9 10">
    <name type="scientific">Trametes cubensis</name>
    <dbReference type="NCBI Taxonomy" id="1111947"/>
    <lineage>
        <taxon>Eukaryota</taxon>
        <taxon>Fungi</taxon>
        <taxon>Dikarya</taxon>
        <taxon>Basidiomycota</taxon>
        <taxon>Agaricomycotina</taxon>
        <taxon>Agaricomycetes</taxon>
        <taxon>Polyporales</taxon>
        <taxon>Polyporaceae</taxon>
        <taxon>Trametes</taxon>
    </lineage>
</organism>
<sequence>MRFLEHLPPVARDAGAAEALPENNALFFEMPLDHFGGAPGTFKNRYWVNDTYYKPGGPVFLFDSGEQNAEPLLSYYLQEYHGLSATMRLAKRYEGIAILWEHRYYGDSLPFPVNENTTAEQWQFLTTDQALEDVVYFANRFSLSHVRGPENSIVDSNATDSSNSLHPSNTPWIWLGGSYPGVRGALLRVRNPETIFAVWASSAPVHAQVDMVAYYKAAERSLTRNCSADWVAVTRFVDDTLQNGTVEEAADLKYKLLRARSDTITKGQAANASDVSAAGVLMDPLSFYQYYGFDASVLPFCNVLESRNSTITPFETGLASNLGIDVALDAFLAAIEVVNYDAIPGDADDPVQDRSWMRQYCSEYGFYQRGDPNNPVSIETSFRSLERFQEQCNSAFPQGLPPSPAVGNVNKYGGWNMTPSNVLFTNGEFDPWRTMGLASIESNSPMRTPSVAVPRCNVAPEFPSFFGLTHANMVHVSDLRVLLTPDANHTDFKTVGFYSPVSQEPFYSGLGLFELALDEWLPCFGQDAKSMNQEKALAITGQHFHVLNTHTGEIIHTTTNLGDEAREKLNKSGPIRCAAVDSTFTHVITTGDDKKLKVWQVADEFKLLSERELPKKPTEIGFTRDGQTIVVSDKFGDVFSYPLHPDPAATPSTSNAGAPKRGSLTAHENPSNGTLILGHASMLTTYLLTSDEQHIITSDRDEHIRISWFPKGYVIERYCLGHEKFVSALHIPSFNPSVLVSGGGDPMLKVWDWMSGKLLSEVSVLEAVEPHIKVKAPKWRRGWNDGDGDGEEGSAESKSKGKGRRRGKGKKGGEQAREGSADAAQAGEAETATENADVQMAEAGSQETSGKPPTNTDEDRLVFVVHRIQSVDRKESGHFIIFSAVGATAIFYAPFPKDGEKLPASSVRSAELGKPVVGFTVDREGNVWTFLDTERNTTDDASGSVQPVQLLSWQDATLSLSSSNKHPLLAALNSQCLVSATPAELKALDLYGALSSLPKNVDPEHDPLVRDTLSEAAAVSIDGDGKQLTQRELGRLKKKKALLAKIQEQEQQKRSSREGTGEAEAEREIKRARSESEAEAPATGDVEMDAS</sequence>
<evidence type="ECO:0000256" key="4">
    <source>
        <dbReference type="ARBA" id="ARBA00022737"/>
    </source>
</evidence>
<keyword evidence="4 6" id="KW-0677">Repeat</keyword>
<keyword evidence="2 6" id="KW-0853">WD repeat</keyword>
<comment type="pathway">
    <text evidence="6">tRNA modification; N(7)-methylguanine-tRNA biosynthesis.</text>
</comment>
<feature type="repeat" description="WD" evidence="7">
    <location>
        <begin position="719"/>
        <end position="761"/>
    </location>
</feature>
<dbReference type="PANTHER" id="PTHR16288">
    <property type="entry name" value="WD40 REPEAT PROTEIN 4"/>
    <property type="match status" value="1"/>
</dbReference>
<keyword evidence="3 6" id="KW-0819">tRNA processing</keyword>
<dbReference type="GO" id="GO:0005634">
    <property type="term" value="C:nucleus"/>
    <property type="evidence" value="ECO:0007669"/>
    <property type="project" value="UniProtKB-SubCell"/>
</dbReference>
<feature type="compositionally biased region" description="Basic and acidic residues" evidence="8">
    <location>
        <begin position="1047"/>
        <end position="1076"/>
    </location>
</feature>
<dbReference type="InterPro" id="IPR008758">
    <property type="entry name" value="Peptidase_S28"/>
</dbReference>
<feature type="compositionally biased region" description="Basic residues" evidence="8">
    <location>
        <begin position="800"/>
        <end position="810"/>
    </location>
</feature>
<dbReference type="InterPro" id="IPR001680">
    <property type="entry name" value="WD40_rpt"/>
</dbReference>
<dbReference type="HAMAP" id="MF_03056">
    <property type="entry name" value="TRM82"/>
    <property type="match status" value="1"/>
</dbReference>
<dbReference type="PANTHER" id="PTHR16288:SF0">
    <property type="entry name" value="TRNA (GUANINE-N(7)-)-METHYLTRANSFERASE NON-CATALYTIC SUBUNIT WDR4"/>
    <property type="match status" value="1"/>
</dbReference>
<evidence type="ECO:0000256" key="5">
    <source>
        <dbReference type="ARBA" id="ARBA00023242"/>
    </source>
</evidence>
<dbReference type="Gene3D" id="2.130.10.10">
    <property type="entry name" value="YVTN repeat-like/Quinoprotein amine dehydrogenase"/>
    <property type="match status" value="2"/>
</dbReference>
<dbReference type="Pfam" id="PF05577">
    <property type="entry name" value="Peptidase_S28"/>
    <property type="match status" value="1"/>
</dbReference>
<evidence type="ECO:0008006" key="11">
    <source>
        <dbReference type="Google" id="ProtNLM"/>
    </source>
</evidence>
<name>A0AAD7XD27_9APHY</name>
<evidence type="ECO:0000256" key="8">
    <source>
        <dbReference type="SAM" id="MobiDB-lite"/>
    </source>
</evidence>
<feature type="region of interest" description="Disordered" evidence="8">
    <location>
        <begin position="779"/>
        <end position="834"/>
    </location>
</feature>
<accession>A0AAD7XD27</accession>
<evidence type="ECO:0000256" key="2">
    <source>
        <dbReference type="ARBA" id="ARBA00022574"/>
    </source>
</evidence>
<dbReference type="InterPro" id="IPR029058">
    <property type="entry name" value="AB_hydrolase_fold"/>
</dbReference>